<feature type="non-terminal residue" evidence="3">
    <location>
        <position position="258"/>
    </location>
</feature>
<keyword evidence="4" id="KW-1185">Reference proteome</keyword>
<protein>
    <submittedName>
        <fullName evidence="3">SDR family NAD(P)-dependent oxidoreductase</fullName>
    </submittedName>
</protein>
<evidence type="ECO:0000313" key="3">
    <source>
        <dbReference type="EMBL" id="MBN4077436.1"/>
    </source>
</evidence>
<dbReference type="PANTHER" id="PTHR43000">
    <property type="entry name" value="DTDP-D-GLUCOSE 4,6-DEHYDRATASE-RELATED"/>
    <property type="match status" value="1"/>
</dbReference>
<name>A0ABS3AWP1_9FIRM</name>
<dbReference type="EMBL" id="JAFITA010000010">
    <property type="protein sequence ID" value="MBN4077436.1"/>
    <property type="molecule type" value="Genomic_DNA"/>
</dbReference>
<organism evidence="3 4">
    <name type="scientific">Sulfobacillus acidophilus</name>
    <dbReference type="NCBI Taxonomy" id="53633"/>
    <lineage>
        <taxon>Bacteria</taxon>
        <taxon>Bacillati</taxon>
        <taxon>Bacillota</taxon>
        <taxon>Clostridia</taxon>
        <taxon>Eubacteriales</taxon>
        <taxon>Clostridiales Family XVII. Incertae Sedis</taxon>
        <taxon>Sulfobacillus</taxon>
    </lineage>
</organism>
<evidence type="ECO:0000256" key="1">
    <source>
        <dbReference type="ARBA" id="ARBA00007637"/>
    </source>
</evidence>
<dbReference type="SUPFAM" id="SSF51735">
    <property type="entry name" value="NAD(P)-binding Rossmann-fold domains"/>
    <property type="match status" value="1"/>
</dbReference>
<feature type="domain" description="NAD-dependent epimerase/dehydratase" evidence="2">
    <location>
        <begin position="11"/>
        <end position="248"/>
    </location>
</feature>
<dbReference type="Gene3D" id="3.90.25.10">
    <property type="entry name" value="UDP-galactose 4-epimerase, domain 1"/>
    <property type="match status" value="1"/>
</dbReference>
<dbReference type="Proteomes" id="UP000765003">
    <property type="component" value="Unassembled WGS sequence"/>
</dbReference>
<dbReference type="InterPro" id="IPR036291">
    <property type="entry name" value="NAD(P)-bd_dom_sf"/>
</dbReference>
<evidence type="ECO:0000259" key="2">
    <source>
        <dbReference type="Pfam" id="PF01370"/>
    </source>
</evidence>
<sequence>MNVDLLKNTRVLVTGGAGFIGSHLVDELLTRGASVCVLDDLSTGYEKNLEHCLSKINFIKADIQNFKACEQACYGIDYVLHQAALGSVPRSIKNPLQTLSVNYQGTANIFEAAKKSGVKRVVYASSSSVYGDNLDNAKVEGKEGNLLSPYALSKKNNEDLAKIYYRCFNLEVIGLRYFNVFGARQYPNGPYAAVCPAFFNAAINGKKLKIFGNGEQSRDFTFIKNVVQANMLALFSPKESCSIAYNVGAGKKTSINQL</sequence>
<dbReference type="InterPro" id="IPR001509">
    <property type="entry name" value="Epimerase_deHydtase"/>
</dbReference>
<evidence type="ECO:0000313" key="4">
    <source>
        <dbReference type="Proteomes" id="UP000765003"/>
    </source>
</evidence>
<dbReference type="Pfam" id="PF01370">
    <property type="entry name" value="Epimerase"/>
    <property type="match status" value="1"/>
</dbReference>
<comment type="caution">
    <text evidence="3">The sequence shown here is derived from an EMBL/GenBank/DDBJ whole genome shotgun (WGS) entry which is preliminary data.</text>
</comment>
<comment type="similarity">
    <text evidence="1">Belongs to the NAD(P)-dependent epimerase/dehydratase family.</text>
</comment>
<reference evidence="3" key="1">
    <citation type="submission" date="2021-02" db="EMBL/GenBank/DDBJ databases">
        <title>Activity-based single-cell genomes from oceanic crustal fluid captures similar information to metagenomic and metatranscriptomic surveys with orders of magnitude less sampling.</title>
        <authorList>
            <person name="D'Angelo T.S."/>
            <person name="Orcutt B.N."/>
        </authorList>
    </citation>
    <scope>NUCLEOTIDE SEQUENCE [LARGE SCALE GENOMIC DNA]</scope>
    <source>
        <strain evidence="3">AH-315-E05</strain>
    </source>
</reference>
<accession>A0ABS3AWP1</accession>
<dbReference type="Gene3D" id="3.40.50.720">
    <property type="entry name" value="NAD(P)-binding Rossmann-like Domain"/>
    <property type="match status" value="1"/>
</dbReference>
<gene>
    <name evidence="3" type="ORF">JYT19_00835</name>
</gene>
<proteinExistence type="inferred from homology"/>